<proteinExistence type="predicted"/>
<accession>A0ABQ5M857</accession>
<name>A0ABQ5M857_9FIRM</name>
<keyword evidence="2" id="KW-1185">Reference proteome</keyword>
<sequence length="72" mass="8904">MEDFYFVYGYEKNKKKARRLYRFIGGEFERYNKELKAWKPDPEQCCIFIGEDWDYDEITEEEAEKIKDMLTI</sequence>
<dbReference type="EMBL" id="BRPJ01000051">
    <property type="protein sequence ID" value="GLB30997.1"/>
    <property type="molecule type" value="Genomic_DNA"/>
</dbReference>
<reference evidence="1 2" key="1">
    <citation type="journal article" date="2024" name="Int. J. Syst. Evol. Microbiol.">
        <title>Lacrimispora brassicae sp. nov. isolated from fermented cabbage, and proposal of Clostridium indicum Gundawar et al. 2019 and Clostridium methoxybenzovorans Mechichi et al. 1999 as heterotypic synonyms of Lacrimispora amygdalina (Parshina et al. 2003) Haas and Blanchard 2020 and Lacrimispora indolis (McClung and McCoy 1957) Haas and Blanchard 2020, respectively.</title>
        <authorList>
            <person name="Kobayashi H."/>
            <person name="Tanizawa Y."/>
            <person name="Sakamoto M."/>
            <person name="Ohkuma M."/>
            <person name="Tohno M."/>
        </authorList>
    </citation>
    <scope>NUCLEOTIDE SEQUENCE [LARGE SCALE GENOMIC DNA]</scope>
    <source>
        <strain evidence="1 2">DSM 12857</strain>
    </source>
</reference>
<evidence type="ECO:0000313" key="1">
    <source>
        <dbReference type="EMBL" id="GLB30997.1"/>
    </source>
</evidence>
<evidence type="ECO:0000313" key="2">
    <source>
        <dbReference type="Proteomes" id="UP001419084"/>
    </source>
</evidence>
<dbReference type="Proteomes" id="UP001419084">
    <property type="component" value="Unassembled WGS sequence"/>
</dbReference>
<gene>
    <name evidence="1" type="ORF">LAD12857_29200</name>
</gene>
<organism evidence="1 2">
    <name type="scientific">Lacrimispora amygdalina</name>
    <dbReference type="NCBI Taxonomy" id="253257"/>
    <lineage>
        <taxon>Bacteria</taxon>
        <taxon>Bacillati</taxon>
        <taxon>Bacillota</taxon>
        <taxon>Clostridia</taxon>
        <taxon>Lachnospirales</taxon>
        <taxon>Lachnospiraceae</taxon>
        <taxon>Lacrimispora</taxon>
    </lineage>
</organism>
<dbReference type="RefSeq" id="WP_346065559.1">
    <property type="nucleotide sequence ID" value="NZ_BRPJ01000051.1"/>
</dbReference>
<protein>
    <submittedName>
        <fullName evidence="1">Uncharacterized protein</fullName>
    </submittedName>
</protein>
<comment type="caution">
    <text evidence="1">The sequence shown here is derived from an EMBL/GenBank/DDBJ whole genome shotgun (WGS) entry which is preliminary data.</text>
</comment>